<comment type="caution">
    <text evidence="9">The sequence shown here is derived from an EMBL/GenBank/DDBJ whole genome shotgun (WGS) entry which is preliminary data.</text>
</comment>
<feature type="transmembrane region" description="Helical" evidence="7">
    <location>
        <begin position="155"/>
        <end position="179"/>
    </location>
</feature>
<evidence type="ECO:0000256" key="6">
    <source>
        <dbReference type="ARBA" id="ARBA00023136"/>
    </source>
</evidence>
<keyword evidence="3" id="KW-1003">Cell membrane</keyword>
<dbReference type="PROSITE" id="PS50928">
    <property type="entry name" value="ABC_TM1"/>
    <property type="match status" value="1"/>
</dbReference>
<feature type="transmembrane region" description="Helical" evidence="7">
    <location>
        <begin position="191"/>
        <end position="211"/>
    </location>
</feature>
<dbReference type="OrthoDB" id="9787837at2"/>
<dbReference type="InterPro" id="IPR000515">
    <property type="entry name" value="MetI-like"/>
</dbReference>
<comment type="similarity">
    <text evidence="7">Belongs to the binding-protein-dependent transport system permease family.</text>
</comment>
<dbReference type="Pfam" id="PF00528">
    <property type="entry name" value="BPD_transp_1"/>
    <property type="match status" value="1"/>
</dbReference>
<feature type="transmembrane region" description="Helical" evidence="7">
    <location>
        <begin position="232"/>
        <end position="254"/>
    </location>
</feature>
<evidence type="ECO:0000256" key="4">
    <source>
        <dbReference type="ARBA" id="ARBA00022692"/>
    </source>
</evidence>
<evidence type="ECO:0000259" key="8">
    <source>
        <dbReference type="PROSITE" id="PS50928"/>
    </source>
</evidence>
<feature type="transmembrane region" description="Helical" evidence="7">
    <location>
        <begin position="298"/>
        <end position="315"/>
    </location>
</feature>
<gene>
    <name evidence="9" type="ORF">ESZ91_03630</name>
</gene>
<keyword evidence="2 7" id="KW-0813">Transport</keyword>
<keyword evidence="6 7" id="KW-0472">Membrane</keyword>
<dbReference type="GO" id="GO:0055085">
    <property type="term" value="P:transmembrane transport"/>
    <property type="evidence" value="ECO:0007669"/>
    <property type="project" value="InterPro"/>
</dbReference>
<evidence type="ECO:0000313" key="9">
    <source>
        <dbReference type="EMBL" id="RXZ61494.1"/>
    </source>
</evidence>
<dbReference type="GO" id="GO:0005886">
    <property type="term" value="C:plasma membrane"/>
    <property type="evidence" value="ECO:0007669"/>
    <property type="project" value="UniProtKB-SubCell"/>
</dbReference>
<feature type="transmembrane region" description="Helical" evidence="7">
    <location>
        <begin position="124"/>
        <end position="143"/>
    </location>
</feature>
<evidence type="ECO:0000256" key="3">
    <source>
        <dbReference type="ARBA" id="ARBA00022475"/>
    </source>
</evidence>
<dbReference type="PANTHER" id="PTHR43744:SF12">
    <property type="entry name" value="ABC TRANSPORTER PERMEASE PROTEIN MG189-RELATED"/>
    <property type="match status" value="1"/>
</dbReference>
<evidence type="ECO:0000256" key="7">
    <source>
        <dbReference type="RuleBase" id="RU363032"/>
    </source>
</evidence>
<proteinExistence type="inferred from homology"/>
<sequence>MRLRCRGFCSSSSACLRSSCSRRASGCFTGRILNMEEIVTAGQAETRRKKAKVKRGVKISVSYFFLVLLLVFFLFPFFFMFFKSFMGDKESYSLPVRFFPSSFTLTAYKAVLDVTLLQYFKNTLFVIVFNAIAVPLSASLCAYGFTRVKFQGSEFVFAIVLATIMLPSIVIQIPLYVIFNSFGWIGTLYPLTIPNIFGGGAVNIFLIRQFMRGIPKDIENSAKIDGANSWTIYWRIILPLCMPIITFIIVNTFLGTWNDFMGPLIYLAGKPENYTLAIGIYYKFMGGLSMKNYPNQQMAVGVLMVIPPSIIFFIFQRQLIEGVTFGGLKG</sequence>
<dbReference type="Proteomes" id="UP000291269">
    <property type="component" value="Unassembled WGS sequence"/>
</dbReference>
<name>A0A4Q2KA64_9FIRM</name>
<reference evidence="9 10" key="1">
    <citation type="journal article" date="2019" name="Gut">
        <title>Antibiotics-induced monodominance of a novel gut bacterial order.</title>
        <authorList>
            <person name="Hildebrand F."/>
            <person name="Moitinho-Silva L."/>
            <person name="Blasche S."/>
            <person name="Jahn M.T."/>
            <person name="Gossmann T.I."/>
            <person name="Heuerta-Cepas J."/>
            <person name="Hercog R."/>
            <person name="Luetge M."/>
            <person name="Bahram M."/>
            <person name="Pryszlak A."/>
            <person name="Alves R.J."/>
            <person name="Waszak S.M."/>
            <person name="Zhu A."/>
            <person name="Ye L."/>
            <person name="Costea P.I."/>
            <person name="Aalvink S."/>
            <person name="Belzer C."/>
            <person name="Forslund S.K."/>
            <person name="Sunagawa S."/>
            <person name="Hentschel U."/>
            <person name="Merten C."/>
            <person name="Patil K.R."/>
            <person name="Benes V."/>
            <person name="Bork P."/>
        </authorList>
    </citation>
    <scope>NUCLEOTIDE SEQUENCE [LARGE SCALE GENOMIC DNA]</scope>
    <source>
        <strain evidence="9 10">HDS1380</strain>
    </source>
</reference>
<feature type="domain" description="ABC transmembrane type-1" evidence="8">
    <location>
        <begin position="120"/>
        <end position="315"/>
    </location>
</feature>
<evidence type="ECO:0000256" key="5">
    <source>
        <dbReference type="ARBA" id="ARBA00022989"/>
    </source>
</evidence>
<evidence type="ECO:0000256" key="1">
    <source>
        <dbReference type="ARBA" id="ARBA00004651"/>
    </source>
</evidence>
<organism evidence="9 10">
    <name type="scientific">Candidatus Borkfalkia ceftriaxoniphila</name>
    <dbReference type="NCBI Taxonomy" id="2508949"/>
    <lineage>
        <taxon>Bacteria</taxon>
        <taxon>Bacillati</taxon>
        <taxon>Bacillota</taxon>
        <taxon>Clostridia</taxon>
        <taxon>Christensenellales</taxon>
        <taxon>Christensenellaceae</taxon>
        <taxon>Candidatus Borkfalkia</taxon>
    </lineage>
</organism>
<dbReference type="CDD" id="cd06261">
    <property type="entry name" value="TM_PBP2"/>
    <property type="match status" value="1"/>
</dbReference>
<keyword evidence="4 7" id="KW-0812">Transmembrane</keyword>
<protein>
    <submittedName>
        <fullName evidence="9">Carbohydrate ABC transporter permease</fullName>
    </submittedName>
</protein>
<evidence type="ECO:0000313" key="10">
    <source>
        <dbReference type="Proteomes" id="UP000291269"/>
    </source>
</evidence>
<dbReference type="AlphaFoldDB" id="A0A4Q2KA64"/>
<dbReference type="InterPro" id="IPR035906">
    <property type="entry name" value="MetI-like_sf"/>
</dbReference>
<accession>A0A4Q2KA64</accession>
<keyword evidence="5 7" id="KW-1133">Transmembrane helix</keyword>
<keyword evidence="10" id="KW-1185">Reference proteome</keyword>
<dbReference type="Gene3D" id="1.10.3720.10">
    <property type="entry name" value="MetI-like"/>
    <property type="match status" value="1"/>
</dbReference>
<dbReference type="PANTHER" id="PTHR43744">
    <property type="entry name" value="ABC TRANSPORTER PERMEASE PROTEIN MG189-RELATED-RELATED"/>
    <property type="match status" value="1"/>
</dbReference>
<feature type="transmembrane region" description="Helical" evidence="7">
    <location>
        <begin position="57"/>
        <end position="82"/>
    </location>
</feature>
<comment type="subcellular location">
    <subcellularLocation>
        <location evidence="1 7">Cell membrane</location>
        <topology evidence="1 7">Multi-pass membrane protein</topology>
    </subcellularLocation>
</comment>
<evidence type="ECO:0000256" key="2">
    <source>
        <dbReference type="ARBA" id="ARBA00022448"/>
    </source>
</evidence>
<dbReference type="EMBL" id="SDOZ01000002">
    <property type="protein sequence ID" value="RXZ61494.1"/>
    <property type="molecule type" value="Genomic_DNA"/>
</dbReference>
<dbReference type="SUPFAM" id="SSF161098">
    <property type="entry name" value="MetI-like"/>
    <property type="match status" value="1"/>
</dbReference>